<dbReference type="Proteomes" id="UP001470230">
    <property type="component" value="Unassembled WGS sequence"/>
</dbReference>
<reference evidence="1 2" key="1">
    <citation type="submission" date="2024-04" db="EMBL/GenBank/DDBJ databases">
        <title>Tritrichomonas musculus Genome.</title>
        <authorList>
            <person name="Alves-Ferreira E."/>
            <person name="Grigg M."/>
            <person name="Lorenzi H."/>
            <person name="Galac M."/>
        </authorList>
    </citation>
    <scope>NUCLEOTIDE SEQUENCE [LARGE SCALE GENOMIC DNA]</scope>
    <source>
        <strain evidence="1 2">EAF2021</strain>
    </source>
</reference>
<evidence type="ECO:0000313" key="2">
    <source>
        <dbReference type="Proteomes" id="UP001470230"/>
    </source>
</evidence>
<sequence>MDEIVEQDFANTEIKQVIIPQNYPDSSAPYAINRNGDRSTVLVCINSLGIFGTPLFAVKRCFGDLEVYMHLPMDSLQIIHTKKGYINTRAFENYFKTNLIPAIQQLRDRFNYTGPTIIIMDN</sequence>
<evidence type="ECO:0008006" key="3">
    <source>
        <dbReference type="Google" id="ProtNLM"/>
    </source>
</evidence>
<name>A0ABR2L9A0_9EUKA</name>
<proteinExistence type="predicted"/>
<protein>
    <recommendedName>
        <fullName evidence="3">DDE-1 domain-containing protein</fullName>
    </recommendedName>
</protein>
<evidence type="ECO:0000313" key="1">
    <source>
        <dbReference type="EMBL" id="KAK8899899.1"/>
    </source>
</evidence>
<comment type="caution">
    <text evidence="1">The sequence shown here is derived from an EMBL/GenBank/DDBJ whole genome shotgun (WGS) entry which is preliminary data.</text>
</comment>
<gene>
    <name evidence="1" type="ORF">M9Y10_002222</name>
</gene>
<dbReference type="EMBL" id="JAPFFF010000001">
    <property type="protein sequence ID" value="KAK8899899.1"/>
    <property type="molecule type" value="Genomic_DNA"/>
</dbReference>
<organism evidence="1 2">
    <name type="scientific">Tritrichomonas musculus</name>
    <dbReference type="NCBI Taxonomy" id="1915356"/>
    <lineage>
        <taxon>Eukaryota</taxon>
        <taxon>Metamonada</taxon>
        <taxon>Parabasalia</taxon>
        <taxon>Tritrichomonadida</taxon>
        <taxon>Tritrichomonadidae</taxon>
        <taxon>Tritrichomonas</taxon>
    </lineage>
</organism>
<accession>A0ABR2L9A0</accession>
<keyword evidence="2" id="KW-1185">Reference proteome</keyword>